<gene>
    <name evidence="1" type="ORF">HMPREF1705_04000</name>
</gene>
<dbReference type="eggNOG" id="COG1517">
    <property type="taxonomic scope" value="Bacteria"/>
</dbReference>
<evidence type="ECO:0000313" key="2">
    <source>
        <dbReference type="Proteomes" id="UP000005273"/>
    </source>
</evidence>
<dbReference type="NCBIfam" id="TIGR02221">
    <property type="entry name" value="cas_TM1812"/>
    <property type="match status" value="1"/>
</dbReference>
<dbReference type="NCBIfam" id="TIGR02549">
    <property type="entry name" value="CRISPR_DxTHG"/>
    <property type="match status" value="1"/>
</dbReference>
<dbReference type="CDD" id="cd09732">
    <property type="entry name" value="Csx1_III-U"/>
    <property type="match status" value="1"/>
</dbReference>
<evidence type="ECO:0000313" key="1">
    <source>
        <dbReference type="EMBL" id="KRT34755.1"/>
    </source>
</evidence>
<organism evidence="1 2">
    <name type="scientific">Acetomicrobium hydrogeniformans ATCC BAA-1850</name>
    <dbReference type="NCBI Taxonomy" id="592015"/>
    <lineage>
        <taxon>Bacteria</taxon>
        <taxon>Thermotogati</taxon>
        <taxon>Synergistota</taxon>
        <taxon>Synergistia</taxon>
        <taxon>Synergistales</taxon>
        <taxon>Acetomicrobiaceae</taxon>
        <taxon>Acetomicrobium</taxon>
    </lineage>
</organism>
<dbReference type="OrthoDB" id="9777703at2"/>
<dbReference type="AlphaFoldDB" id="A0A0T5X8X4"/>
<dbReference type="Proteomes" id="UP000005273">
    <property type="component" value="Unassembled WGS sequence"/>
</dbReference>
<comment type="caution">
    <text evidence="1">The sequence shown here is derived from an EMBL/GenBank/DDBJ whole genome shotgun (WGS) entry which is preliminary data.</text>
</comment>
<reference evidence="2" key="1">
    <citation type="submission" date="2012-09" db="EMBL/GenBank/DDBJ databases">
        <authorList>
            <person name="Weinstock G."/>
            <person name="Sodergren E."/>
            <person name="Clifton S."/>
            <person name="Fulton L."/>
            <person name="Fulton B."/>
            <person name="Courtney L."/>
            <person name="Fronick C."/>
            <person name="Harrison M."/>
            <person name="Strong C."/>
            <person name="Farmer C."/>
            <person name="Delehaunty K."/>
            <person name="Markovic C."/>
            <person name="Hall O."/>
            <person name="Minx P."/>
            <person name="Tomlinson C."/>
            <person name="Mitreva M."/>
            <person name="Nelson J."/>
            <person name="Hou S."/>
            <person name="Wollam A."/>
            <person name="Pepin K.H."/>
            <person name="Johnson M."/>
            <person name="Bhonagiri V."/>
            <person name="Nash W.E."/>
            <person name="Suruliraj S."/>
            <person name="Warren W."/>
            <person name="Chinwalla A."/>
            <person name="Mardis E.R."/>
            <person name="Wilson R.K."/>
        </authorList>
    </citation>
    <scope>NUCLEOTIDE SEQUENCE [LARGE SCALE GENOMIC DNA]</scope>
    <source>
        <strain evidence="2">OS1</strain>
    </source>
</reference>
<name>A0A0T5X8X4_9BACT</name>
<dbReference type="InterPro" id="IPR013383">
    <property type="entry name" value="CRISPR-assoc_prot_DxTHG_CS"/>
</dbReference>
<accession>A0A0T5X8X4</accession>
<sequence length="517" mass="59105">MKVLTFLGTGDYKEVTYVWQEEKAVQTYLFPEAVTHIFEPEKLLVFVTETAKNKLPCSSRHSAHNQTTPGPKEERTYLEILQDRLGAIVEPVDIPEGRSEAELWKIFDRVVSTVNEGDKIVLDITHALRSIPMLVLAIAAYLRRTKEVTVEHIVYGAYEARKPFNVPPNPEDRAPIFDLTPLLDLLDWLSGAEFLLKRSDATLLAERLRNIHQRAWQSRSSNDDLPRYMQNVASKLQSFSQALQLARPRDAMQYAHDLLPLLDKTTVEVMRWARPFAVILEQICSEATKFAHKEPDRLDKDNLNKQLAIIEHFLEKGLLIQAVLLAREWLVNWTALQHGDGDWLDRNYREQELEKTLGVAAKECWDSQSNVPEWFNELTNSDEVARLWDELTNLRNDLAHCGMRRDVARIQNIEQRTREILKHLSGLLNNASGRTIYGGRIVIDFEDLYGGVAKLDELSNYLERAKELAGEGNEVVLTGQAPIWLYLAVAHAIHGKARRLLYSSPTTGEVLIFDHST</sequence>
<proteinExistence type="predicted"/>
<dbReference type="Pfam" id="PF09620">
    <property type="entry name" value="Cas_csx3"/>
    <property type="match status" value="1"/>
</dbReference>
<dbReference type="InterPro" id="IPR011742">
    <property type="entry name" value="CRISPR-assoc_prot_TM1812"/>
</dbReference>
<protein>
    <submittedName>
        <fullName evidence="1">CRISPR-associated protein, TM1812 family</fullName>
    </submittedName>
</protein>
<keyword evidence="2" id="KW-1185">Reference proteome</keyword>
<dbReference type="STRING" id="592015.HMPREF1705_04000"/>
<dbReference type="RefSeq" id="WP_009202440.1">
    <property type="nucleotide sequence ID" value="NZ_ACJX03000001.1"/>
</dbReference>
<dbReference type="SUPFAM" id="SSF160980">
    <property type="entry name" value="SSO1389-like"/>
    <property type="match status" value="1"/>
</dbReference>
<dbReference type="InterPro" id="IPR013409">
    <property type="entry name" value="CRISPR-assoc_prot_Crn3/Csx3"/>
</dbReference>
<dbReference type="EMBL" id="ACJX03000001">
    <property type="protein sequence ID" value="KRT34755.1"/>
    <property type="molecule type" value="Genomic_DNA"/>
</dbReference>